<evidence type="ECO:0000313" key="6">
    <source>
        <dbReference type="EMBL" id="KJZ10217.1"/>
    </source>
</evidence>
<comment type="function">
    <text evidence="4">The branched-chain alpha-keto dehydrogenase complex catalyzes the overall conversion of alpha-keto acids to acyl-CoA and CO(2). It contains multiple copies of three enzymatic components: branched-chain alpha-keto acid decarboxylase (E1), lipoamide acyltransferase (E2) and lipoamide dehydrogenase (E3).</text>
</comment>
<gene>
    <name evidence="6" type="ORF">TW77_08325</name>
</gene>
<keyword evidence="3 4" id="KW-0786">Thiamine pyrophosphate</keyword>
<evidence type="ECO:0000256" key="1">
    <source>
        <dbReference type="ARBA" id="ARBA00001964"/>
    </source>
</evidence>
<comment type="similarity">
    <text evidence="4">Belongs to the BCKDHA family.</text>
</comment>
<feature type="domain" description="Dehydrogenase E1 component" evidence="5">
    <location>
        <begin position="56"/>
        <end position="363"/>
    </location>
</feature>
<comment type="cofactor">
    <cofactor evidence="1 4">
        <name>thiamine diphosphate</name>
        <dbReference type="ChEBI" id="CHEBI:58937"/>
    </cofactor>
</comment>
<proteinExistence type="inferred from homology"/>
<keyword evidence="2 4" id="KW-0560">Oxidoreductase</keyword>
<dbReference type="GO" id="GO:0009083">
    <property type="term" value="P:branched-chain amino acid catabolic process"/>
    <property type="evidence" value="ECO:0007669"/>
    <property type="project" value="TreeGrafter"/>
</dbReference>
<evidence type="ECO:0000259" key="5">
    <source>
        <dbReference type="Pfam" id="PF00676"/>
    </source>
</evidence>
<dbReference type="RefSeq" id="WP_046004495.1">
    <property type="nucleotide sequence ID" value="NZ_JXYA01000016.1"/>
</dbReference>
<dbReference type="InterPro" id="IPR001017">
    <property type="entry name" value="DH_E1"/>
</dbReference>
<dbReference type="GO" id="GO:0003863">
    <property type="term" value="F:branched-chain 2-oxo acid dehydrogenase activity"/>
    <property type="evidence" value="ECO:0007669"/>
    <property type="project" value="UniProtKB-EC"/>
</dbReference>
<dbReference type="FunFam" id="3.40.50.970:FF:000055">
    <property type="entry name" value="2-oxoisovalerate dehydrogenase subunit alpha"/>
    <property type="match status" value="1"/>
</dbReference>
<dbReference type="PANTHER" id="PTHR43380:SF1">
    <property type="entry name" value="2-OXOISOVALERATE DEHYDROGENASE SUBUNIT ALPHA, MITOCHONDRIAL"/>
    <property type="match status" value="1"/>
</dbReference>
<comment type="caution">
    <text evidence="6">The sequence shown here is derived from an EMBL/GenBank/DDBJ whole genome shotgun (WGS) entry which is preliminary data.</text>
</comment>
<dbReference type="CDD" id="cd02000">
    <property type="entry name" value="TPP_E1_PDC_ADC_BCADC"/>
    <property type="match status" value="1"/>
</dbReference>
<dbReference type="EMBL" id="JXYA01000016">
    <property type="protein sequence ID" value="KJZ10217.1"/>
    <property type="molecule type" value="Genomic_DNA"/>
</dbReference>
<keyword evidence="7" id="KW-1185">Reference proteome</keyword>
<comment type="catalytic activity">
    <reaction evidence="4">
        <text>N(6)-[(R)-lipoyl]-L-lysyl-[protein] + 3-methyl-2-oxobutanoate + H(+) = N(6)-[(R)-S(8)-2-methylpropanoyldihydrolipoyl]-L-lysyl-[protein] + CO2</text>
        <dbReference type="Rhea" id="RHEA:13457"/>
        <dbReference type="Rhea" id="RHEA-COMP:10474"/>
        <dbReference type="Rhea" id="RHEA-COMP:10497"/>
        <dbReference type="ChEBI" id="CHEBI:11851"/>
        <dbReference type="ChEBI" id="CHEBI:15378"/>
        <dbReference type="ChEBI" id="CHEBI:16526"/>
        <dbReference type="ChEBI" id="CHEBI:83099"/>
        <dbReference type="ChEBI" id="CHEBI:83142"/>
        <dbReference type="EC" id="1.2.4.4"/>
    </reaction>
</comment>
<accession>A0A0F4QUC5</accession>
<dbReference type="Proteomes" id="UP000033452">
    <property type="component" value="Unassembled WGS sequence"/>
</dbReference>
<evidence type="ECO:0000256" key="4">
    <source>
        <dbReference type="RuleBase" id="RU365014"/>
    </source>
</evidence>
<dbReference type="InterPro" id="IPR050771">
    <property type="entry name" value="Alpha-ketoacid_DH_E1_comp"/>
</dbReference>
<dbReference type="Gene3D" id="3.40.50.970">
    <property type="match status" value="1"/>
</dbReference>
<evidence type="ECO:0000313" key="7">
    <source>
        <dbReference type="Proteomes" id="UP000033452"/>
    </source>
</evidence>
<dbReference type="AlphaFoldDB" id="A0A0F4QUC5"/>
<dbReference type="PATRIC" id="fig|43658.5.peg.1749"/>
<evidence type="ECO:0000256" key="3">
    <source>
        <dbReference type="ARBA" id="ARBA00023052"/>
    </source>
</evidence>
<protein>
    <recommendedName>
        <fullName evidence="4">2-oxoisovalerate dehydrogenase subunit alpha</fullName>
        <ecNumber evidence="4">1.2.4.4</ecNumber>
    </recommendedName>
    <alternativeName>
        <fullName evidence="4">Branched-chain alpha-keto acid dehydrogenase E1 component alpha chain</fullName>
    </alternativeName>
</protein>
<dbReference type="SUPFAM" id="SSF52518">
    <property type="entry name" value="Thiamin diphosphate-binding fold (THDP-binding)"/>
    <property type="match status" value="1"/>
</dbReference>
<dbReference type="PANTHER" id="PTHR43380">
    <property type="entry name" value="2-OXOISOVALERATE DEHYDROGENASE SUBUNIT ALPHA, MITOCHONDRIAL"/>
    <property type="match status" value="1"/>
</dbReference>
<dbReference type="EC" id="1.2.4.4" evidence="4"/>
<organism evidence="6 7">
    <name type="scientific">Pseudoalteromonas rubra</name>
    <dbReference type="NCBI Taxonomy" id="43658"/>
    <lineage>
        <taxon>Bacteria</taxon>
        <taxon>Pseudomonadati</taxon>
        <taxon>Pseudomonadota</taxon>
        <taxon>Gammaproteobacteria</taxon>
        <taxon>Alteromonadales</taxon>
        <taxon>Pseudoalteromonadaceae</taxon>
        <taxon>Pseudoalteromonas</taxon>
    </lineage>
</organism>
<evidence type="ECO:0000256" key="2">
    <source>
        <dbReference type="ARBA" id="ARBA00023002"/>
    </source>
</evidence>
<name>A0A0F4QUC5_9GAMM</name>
<dbReference type="OrthoDB" id="9766715at2"/>
<sequence length="405" mass="44807">MTNPNNISLNISHALEFIDGHALNIPTLKILSEDGDILDGATAPELDKDTALRIYSTMRFIRLLDERMQAAQRQGRISFYMQCLGEEAAITASAAALKQEDMIMAQYREQAALHYRGFSLEQFMNQLFSNEKDLGKGRQMPVHYGSNELHYLTISSPLGTQIPQATGYAYGQKLKHIDAQSGELSSEIDNVTICYFGEGAASEGDFHAGLNMAAVHKAPVLFFARNNGYAISTPADEQFKGDGIASRGVGYGIKTIRVDGADTLAVYAATQKAREIAVTTGEPVLIESIAYRLGAHSTSDDPSGYRTKDEEAEFKSNCPVARFKAWLLKQGWLNEEEDEAQKDKIREEILAALKVAEKVQKPALEELVSDVYDTPIPALQKQYEELKEHIKQHPDAYPITAGRIK</sequence>
<dbReference type="Pfam" id="PF00676">
    <property type="entry name" value="E1_dh"/>
    <property type="match status" value="1"/>
</dbReference>
<dbReference type="InterPro" id="IPR029061">
    <property type="entry name" value="THDP-binding"/>
</dbReference>
<reference evidence="6 7" key="1">
    <citation type="journal article" date="2015" name="BMC Genomics">
        <title>Genome mining reveals unlocked bioactive potential of marine Gram-negative bacteria.</title>
        <authorList>
            <person name="Machado H."/>
            <person name="Sonnenschein E.C."/>
            <person name="Melchiorsen J."/>
            <person name="Gram L."/>
        </authorList>
    </citation>
    <scope>NUCLEOTIDE SEQUENCE [LARGE SCALE GENOMIC DNA]</scope>
    <source>
        <strain evidence="6 7">S2471</strain>
    </source>
</reference>